<evidence type="ECO:0000313" key="2">
    <source>
        <dbReference type="Proteomes" id="UP000198287"/>
    </source>
</evidence>
<dbReference type="AlphaFoldDB" id="A0A226F1P9"/>
<comment type="caution">
    <text evidence="1">The sequence shown here is derived from an EMBL/GenBank/DDBJ whole genome shotgun (WGS) entry which is preliminary data.</text>
</comment>
<dbReference type="Proteomes" id="UP000198287">
    <property type="component" value="Unassembled WGS sequence"/>
</dbReference>
<protein>
    <submittedName>
        <fullName evidence="1">Uncharacterized protein</fullName>
    </submittedName>
</protein>
<dbReference type="EMBL" id="LNIX01000001">
    <property type="protein sequence ID" value="OXA63357.1"/>
    <property type="molecule type" value="Genomic_DNA"/>
</dbReference>
<sequence>MPCTRTRKWCCCRCNRFFFSLAVWYYHYCRCPCFAGIFDQENLFAAASAAIAGDSSHHTRPLNKQYHQDEQNILLRLKQSEENRDEDQIIVSLPLGGVIHPSQSWIISSSFSFLSSSAMPYSATWVTESSRYWLPKYNIFMDPVNEHKEAGAKSKDEVVVVRFIFLRAHFLSMTPHNQRQ</sequence>
<gene>
    <name evidence="1" type="ORF">Fcan01_02399</name>
</gene>
<proteinExistence type="predicted"/>
<name>A0A226F1P9_FOLCA</name>
<accession>A0A226F1P9</accession>
<evidence type="ECO:0000313" key="1">
    <source>
        <dbReference type="EMBL" id="OXA63357.1"/>
    </source>
</evidence>
<organism evidence="1 2">
    <name type="scientific">Folsomia candida</name>
    <name type="common">Springtail</name>
    <dbReference type="NCBI Taxonomy" id="158441"/>
    <lineage>
        <taxon>Eukaryota</taxon>
        <taxon>Metazoa</taxon>
        <taxon>Ecdysozoa</taxon>
        <taxon>Arthropoda</taxon>
        <taxon>Hexapoda</taxon>
        <taxon>Collembola</taxon>
        <taxon>Entomobryomorpha</taxon>
        <taxon>Isotomoidea</taxon>
        <taxon>Isotomidae</taxon>
        <taxon>Proisotominae</taxon>
        <taxon>Folsomia</taxon>
    </lineage>
</organism>
<reference evidence="1 2" key="1">
    <citation type="submission" date="2015-12" db="EMBL/GenBank/DDBJ databases">
        <title>The genome of Folsomia candida.</title>
        <authorList>
            <person name="Faddeeva A."/>
            <person name="Derks M.F."/>
            <person name="Anvar Y."/>
            <person name="Smit S."/>
            <person name="Van Straalen N."/>
            <person name="Roelofs D."/>
        </authorList>
    </citation>
    <scope>NUCLEOTIDE SEQUENCE [LARGE SCALE GENOMIC DNA]</scope>
    <source>
        <strain evidence="1 2">VU population</strain>
        <tissue evidence="1">Whole body</tissue>
    </source>
</reference>
<keyword evidence="2" id="KW-1185">Reference proteome</keyword>